<dbReference type="EMBL" id="AP026382">
    <property type="protein sequence ID" value="BDN99274.1"/>
    <property type="molecule type" value="Genomic_DNA"/>
</dbReference>
<reference evidence="1" key="1">
    <citation type="submission" date="2022-07" db="EMBL/GenBank/DDBJ databases">
        <title>Complete genome sequence of carbapenem-resistant Citrobacter spp. in Japan.</title>
        <authorList>
            <person name="Maehana S."/>
            <person name="Suzuki M."/>
            <person name="Kitasato H."/>
        </authorList>
    </citation>
    <scope>NUCLEOTIDE SEQUENCE</scope>
    <source>
        <strain evidence="1">KAM621</strain>
    </source>
</reference>
<evidence type="ECO:0000313" key="2">
    <source>
        <dbReference type="Proteomes" id="UP001058317"/>
    </source>
</evidence>
<evidence type="ECO:0000313" key="1">
    <source>
        <dbReference type="EMBL" id="BDN99274.1"/>
    </source>
</evidence>
<accession>A0AAD1L5V6</accession>
<dbReference type="AlphaFoldDB" id="A0AAD1L5V6"/>
<sequence>MGMEQPQIASGRKKCAHYRALIKYFNARNEYLVYPLSHSERNLALRTAIDLWDDAPDTKRLFLLNLNKAWNQQKLRQSRTDKKALNTYLKNETKTRLDFMAERSGVRISDMLEMLINDHYRKTCGGE</sequence>
<proteinExistence type="predicted"/>
<organism evidence="1 2">
    <name type="scientific">Citrobacter braakii</name>
    <dbReference type="NCBI Taxonomy" id="57706"/>
    <lineage>
        <taxon>Bacteria</taxon>
        <taxon>Pseudomonadati</taxon>
        <taxon>Pseudomonadota</taxon>
        <taxon>Gammaproteobacteria</taxon>
        <taxon>Enterobacterales</taxon>
        <taxon>Enterobacteriaceae</taxon>
        <taxon>Citrobacter</taxon>
        <taxon>Citrobacter freundii complex</taxon>
    </lineage>
</organism>
<name>A0AAD1L5V6_CITBR</name>
<protein>
    <submittedName>
        <fullName evidence="1">Uncharacterized protein</fullName>
    </submittedName>
</protein>
<dbReference type="Proteomes" id="UP001058317">
    <property type="component" value="Chromosome"/>
</dbReference>
<gene>
    <name evidence="1" type="ORF">KAM621c_43790</name>
</gene>